<feature type="compositionally biased region" description="Polar residues" evidence="5">
    <location>
        <begin position="252"/>
        <end position="263"/>
    </location>
</feature>
<dbReference type="GO" id="GO:0036503">
    <property type="term" value="P:ERAD pathway"/>
    <property type="evidence" value="ECO:0007669"/>
    <property type="project" value="TreeGrafter"/>
</dbReference>
<dbReference type="InterPro" id="IPR011989">
    <property type="entry name" value="ARM-like"/>
</dbReference>
<evidence type="ECO:0000256" key="5">
    <source>
        <dbReference type="SAM" id="MobiDB-lite"/>
    </source>
</evidence>
<keyword evidence="4" id="KW-0647">Proteasome</keyword>
<feature type="domain" description="Proteasome component Ecm29 N-terminal" evidence="6">
    <location>
        <begin position="12"/>
        <end position="602"/>
    </location>
</feature>
<dbReference type="Gene3D" id="1.25.10.10">
    <property type="entry name" value="Leucine-rich Repeat Variant"/>
    <property type="match status" value="4"/>
</dbReference>
<dbReference type="SUPFAM" id="SSF48371">
    <property type="entry name" value="ARM repeat"/>
    <property type="match status" value="2"/>
</dbReference>
<evidence type="ECO:0000313" key="8">
    <source>
        <dbReference type="EMBL" id="TFJ80255.1"/>
    </source>
</evidence>
<dbReference type="InterPro" id="IPR016024">
    <property type="entry name" value="ARM-type_fold"/>
</dbReference>
<dbReference type="GO" id="GO:0043248">
    <property type="term" value="P:proteasome assembly"/>
    <property type="evidence" value="ECO:0007669"/>
    <property type="project" value="InterPro"/>
</dbReference>
<feature type="region of interest" description="Disordered" evidence="5">
    <location>
        <begin position="230"/>
        <end position="263"/>
    </location>
</feature>
<proteinExistence type="predicted"/>
<evidence type="ECO:0000256" key="3">
    <source>
        <dbReference type="ARBA" id="ARBA00022737"/>
    </source>
</evidence>
<gene>
    <name evidence="8" type="ORF">NSK_008398</name>
</gene>
<dbReference type="GO" id="GO:0000502">
    <property type="term" value="C:proteasome complex"/>
    <property type="evidence" value="ECO:0007669"/>
    <property type="project" value="UniProtKB-KW"/>
</dbReference>
<dbReference type="GO" id="GO:0005634">
    <property type="term" value="C:nucleus"/>
    <property type="evidence" value="ECO:0007669"/>
    <property type="project" value="TreeGrafter"/>
</dbReference>
<dbReference type="Pfam" id="PF13001">
    <property type="entry name" value="ECM29_N"/>
    <property type="match status" value="1"/>
</dbReference>
<dbReference type="Proteomes" id="UP000355283">
    <property type="component" value="Unassembled WGS sequence"/>
</dbReference>
<evidence type="ECO:0000313" key="9">
    <source>
        <dbReference type="Proteomes" id="UP000355283"/>
    </source>
</evidence>
<organism evidence="8 9">
    <name type="scientific">Nannochloropsis salina CCMP1776</name>
    <dbReference type="NCBI Taxonomy" id="1027361"/>
    <lineage>
        <taxon>Eukaryota</taxon>
        <taxon>Sar</taxon>
        <taxon>Stramenopiles</taxon>
        <taxon>Ochrophyta</taxon>
        <taxon>Eustigmatophyceae</taxon>
        <taxon>Eustigmatales</taxon>
        <taxon>Monodopsidaceae</taxon>
        <taxon>Microchloropsis</taxon>
        <taxon>Microchloropsis salina</taxon>
    </lineage>
</organism>
<feature type="region of interest" description="Disordered" evidence="5">
    <location>
        <begin position="170"/>
        <end position="202"/>
    </location>
</feature>
<feature type="region of interest" description="Disordered" evidence="5">
    <location>
        <begin position="869"/>
        <end position="895"/>
    </location>
</feature>
<dbReference type="PANTHER" id="PTHR23346">
    <property type="entry name" value="TRANSLATIONAL ACTIVATOR GCN1-RELATED"/>
    <property type="match status" value="1"/>
</dbReference>
<keyword evidence="3" id="KW-0677">Repeat</keyword>
<feature type="region of interest" description="Disordered" evidence="5">
    <location>
        <begin position="487"/>
        <end position="506"/>
    </location>
</feature>
<dbReference type="InterPro" id="IPR055443">
    <property type="entry name" value="HEAT_ECM29"/>
</dbReference>
<feature type="region of interest" description="Disordered" evidence="5">
    <location>
        <begin position="626"/>
        <end position="669"/>
    </location>
</feature>
<keyword evidence="2" id="KW-0963">Cytoplasm</keyword>
<reference evidence="8 9" key="1">
    <citation type="submission" date="2019-01" db="EMBL/GenBank/DDBJ databases">
        <title>Nuclear Genome Assembly of the Microalgal Biofuel strain Nannochloropsis salina CCMP1776.</title>
        <authorList>
            <person name="Hovde B."/>
        </authorList>
    </citation>
    <scope>NUCLEOTIDE SEQUENCE [LARGE SCALE GENOMIC DNA]</scope>
    <source>
        <strain evidence="8 9">CCMP1776</strain>
    </source>
</reference>
<dbReference type="EMBL" id="SDOX01000175">
    <property type="protein sequence ID" value="TFJ80255.1"/>
    <property type="molecule type" value="Genomic_DNA"/>
</dbReference>
<protein>
    <submittedName>
        <fullName evidence="8">Uncharacterized protein</fullName>
    </submittedName>
</protein>
<dbReference type="Pfam" id="PF24492">
    <property type="entry name" value="HEAT_ECM29"/>
    <property type="match status" value="1"/>
</dbReference>
<sequence length="2192" mass="232604">MASPSGPTRDDLDKLLFRLVMAEDSRMEGLIRLHLPMLMDLMSTTSDEGIRNKVVECCSHLLKRLRADNKLQVPCDVLLEKARSPVSGAFTKNFALVFLEIGCPRLPAEAKNALGWALLVGLAAEGTADEAKPFGRHQVALVHCFLETMTFLRPGTGASFTATQASASFMTAPSSGTRSPGREDASQTPLGSRVSECTPPHPSAQDMAFVRELFLDILLVPNASRLLPSAPDSAPSVPPPGLSPDALHRISSHPSLWSPGSPSGNPQVTLALMKLEVLRLLHSSLFTFSSSLPLLLLATCDSETRVKERAETLLKLQTDARAANKLPLSPDQFDAEDKRLAGYLLRLFLGGRDAGASFPAGPPRSRLGAVMRIKLLDWAMQECPEALIAETSLCLQVAVGTLTASQEEVPVKALGARLAAFVVVRCPPAPFALAGPLLLAAAKKVLVGCYQGLLLARGRGGGAADVEAGLREGCYEALAGLGHRMGRRAPAAPASPPSPAPPSSSQAHLLFSDPLLLRLLFEALSLEPPVRAVKVAEALGAFRHAYPPAQRHLGRPPLDLAQFLPLLSTAATSPHPRARLAAVEWARVALPVATVWPRCMCLHLLDDPALEVRRAAAAALAVPGCASAPGEEEDVPLYPKPEGLTGRGPVEAATAEPGDPGPGGLATEPTALPPFPALVAALLSPEGGPAHFPISRMEVRGQARALHFLYLSLLAALPRPLPPPSLYPPDVEQALPPLLSWILSQGLGDPVHAPQGPRRLLYRSTSAFLAALPPLLPPALLDSLATTELSLPFLYGWVAHEDPDVSANLARLMGLAGPRMPILKRKTALFALTAMLDKALGRRDARGARGPLLAIGEMIAATSVAPRLGAEGRRAPSSSPSYPPASPPASDQDHSEATAIVLAASAVARAARHPQNEIFAAACLSLGCMGRAAPLPLLPSPSALSSSPPPPPAGESVQGVLRSLLTEVRQASGGAGKERRGEAAVACLAALAAGGASSLPLRKEAVDACLAMGAVRDDEYQFAVGQALAALALGGDVGVFASVWEGVVEGKVRDNSPHVRAAATLWLLVLLWEAAAASAREGDMAREVQVEESHDATGAQSGLVQASDASIPAAQTETGTAALLSLPRLLEAQQVLVTLLRDKLELGQEASGKALGVLCSLAGHGPQVSSSTIPSTAPSPSTALQELTNALVLLLRGPSATANPTHLELNTPSSQLPPIQTNMDVGTLNPFRELCAMATDLGQPQLLYYFLALPSTHPSWAGRRAGLYAKGTPGPAGGGREEELQRALMPLLPRLVPRLYRARFDPTQAVRQAMEPVWKSVLTAAAVAEGDVEATGRGSERGGSGSGKKVVKKYLDPILDDLCEAAGSRKWRERQAAVAGLGELMPGRTFKEVRGRLERLWIIGFRALDDLKESVQMAGMDLAKGLLQMTGRLSNTQESPAAEVEEVVRVILPLLLSQGLPSKAKEVQGVAVLVLLRVVKGAGACLRPYLPELMSALIEAQSAIEPAQLQYMQFHARSMDMTEEAMEQLRYGLSRSGPLQEALDICMKELDGPSLSRLMPSLLLQLRSGVGLNTRCCAANLVLVLSTRFRPELKVHLPALLRVLAAGALTERSSTAQRFFLSALAGVAKLAPGGEEVRRAILRLLREYRRVADLATHRSQRLPVVLALRQLCTAAGEGLEEAAWAAVLPLAYVGRFEEEEGGEGEVRKAWEEIWMEGCAALGKGGGNTTKALGDELCTEVERELRSSSWSGRRAALKALASLSEGLGRGGLRLHARRLVGELLDLLPGRLWEGKDEVLRALVKVVVAWLLRVAEEGEEGGRKEEGGDDVWEGLAVGVTPAAEASEAAEGRDEEAFGRLVREDAEDQAINKEGKASLVQGAALSEIAASGCLASLSPRGEDLAAPAATGQDPTDDGLHSLSYRGLIRVLTDQCRRPHRDYRRAAVQAIMELASAFPSLDVLESVRETLVLMAGGLEASVGVESCNYNKETVAGRAGSEVDHVLRAWAVEALGACFPPSPPMLVQGDQATSCPAYLTQKESLPWLLPMLLSRSSFSVWSLRRAVHKALKRVMERVYVRPDANSASFPKDSGSCNQVQPSADLAPLPSLLTGSVVDRVISAAIQGVGDAKYHQVREVAIDVLLALIKRPEMEVHVSLMPHSDRIMSALEKVVHDQNPEVVRLAMEARALLHRVGG</sequence>
<comment type="subcellular location">
    <subcellularLocation>
        <location evidence="1">Cytoplasm</location>
    </subcellularLocation>
</comment>
<evidence type="ECO:0000259" key="7">
    <source>
        <dbReference type="Pfam" id="PF24492"/>
    </source>
</evidence>
<comment type="caution">
    <text evidence="8">The sequence shown here is derived from an EMBL/GenBank/DDBJ whole genome shotgun (WGS) entry which is preliminary data.</text>
</comment>
<dbReference type="OrthoDB" id="16066at2759"/>
<evidence type="ECO:0000259" key="6">
    <source>
        <dbReference type="Pfam" id="PF13001"/>
    </source>
</evidence>
<feature type="compositionally biased region" description="Pro residues" evidence="5">
    <location>
        <begin position="493"/>
        <end position="502"/>
    </location>
</feature>
<accession>A0A4D9CRQ8</accession>
<evidence type="ECO:0000256" key="4">
    <source>
        <dbReference type="ARBA" id="ARBA00022942"/>
    </source>
</evidence>
<name>A0A4D9CRQ8_9STRA</name>
<dbReference type="GO" id="GO:0005737">
    <property type="term" value="C:cytoplasm"/>
    <property type="evidence" value="ECO:0007669"/>
    <property type="project" value="UniProtKB-SubCell"/>
</dbReference>
<evidence type="ECO:0000256" key="2">
    <source>
        <dbReference type="ARBA" id="ARBA00022490"/>
    </source>
</evidence>
<dbReference type="PANTHER" id="PTHR23346:SF19">
    <property type="entry name" value="PROTEASOME ADAPTER AND SCAFFOLD PROTEIN ECM29"/>
    <property type="match status" value="1"/>
</dbReference>
<dbReference type="InterPro" id="IPR024372">
    <property type="entry name" value="Ecm29_N"/>
</dbReference>
<evidence type="ECO:0000256" key="1">
    <source>
        <dbReference type="ARBA" id="ARBA00004496"/>
    </source>
</evidence>
<feature type="domain" description="Proteasome adapter and scaffold protein ECM29 HEAT-repeat" evidence="7">
    <location>
        <begin position="1486"/>
        <end position="1632"/>
    </location>
</feature>
<dbReference type="GO" id="GO:0060090">
    <property type="term" value="F:molecular adaptor activity"/>
    <property type="evidence" value="ECO:0007669"/>
    <property type="project" value="InterPro"/>
</dbReference>
<keyword evidence="9" id="KW-1185">Reference proteome</keyword>